<dbReference type="STRING" id="299467.A0A443S969"/>
<reference evidence="15 16" key="1">
    <citation type="journal article" date="2018" name="Gigascience">
        <title>Genomes of trombidid mites reveal novel predicted allergens and laterally-transferred genes associated with secondary metabolism.</title>
        <authorList>
            <person name="Dong X."/>
            <person name="Chaisiri K."/>
            <person name="Xia D."/>
            <person name="Armstrong S.D."/>
            <person name="Fang Y."/>
            <person name="Donnelly M.J."/>
            <person name="Kadowaki T."/>
            <person name="McGarry J.W."/>
            <person name="Darby A.C."/>
            <person name="Makepeace B.L."/>
        </authorList>
    </citation>
    <scope>NUCLEOTIDE SEQUENCE [LARGE SCALE GENOMIC DNA]</scope>
    <source>
        <strain evidence="15">UoL-UT</strain>
    </source>
</reference>
<dbReference type="EMBL" id="NCKV01005372">
    <property type="protein sequence ID" value="RWS24108.1"/>
    <property type="molecule type" value="Genomic_DNA"/>
</dbReference>
<dbReference type="Gene3D" id="3.60.21.10">
    <property type="match status" value="1"/>
</dbReference>
<keyword evidence="6" id="KW-0800">Toxin</keyword>
<keyword evidence="8" id="KW-0732">Signal</keyword>
<proteinExistence type="inferred from homology"/>
<dbReference type="Pfam" id="PF00149">
    <property type="entry name" value="Metallophos"/>
    <property type="match status" value="1"/>
</dbReference>
<evidence type="ECO:0000256" key="1">
    <source>
        <dbReference type="ARBA" id="ARBA00000815"/>
    </source>
</evidence>
<dbReference type="FunFam" id="3.60.21.10:FF:000020">
    <property type="entry name" value="NT5E isoform 4"/>
    <property type="match status" value="1"/>
</dbReference>
<feature type="domain" description="Calcineurin-like phosphoesterase" evidence="13">
    <location>
        <begin position="25"/>
        <end position="240"/>
    </location>
</feature>
<evidence type="ECO:0000256" key="12">
    <source>
        <dbReference type="RuleBase" id="RU362119"/>
    </source>
</evidence>
<comment type="subcellular location">
    <subcellularLocation>
        <location evidence="2">Secreted</location>
    </subcellularLocation>
</comment>
<comment type="catalytic activity">
    <reaction evidence="1">
        <text>a ribonucleoside 5'-phosphate + H2O = a ribonucleoside + phosphate</text>
        <dbReference type="Rhea" id="RHEA:12484"/>
        <dbReference type="ChEBI" id="CHEBI:15377"/>
        <dbReference type="ChEBI" id="CHEBI:18254"/>
        <dbReference type="ChEBI" id="CHEBI:43474"/>
        <dbReference type="ChEBI" id="CHEBI:58043"/>
        <dbReference type="EC" id="3.1.3.5"/>
    </reaction>
</comment>
<evidence type="ECO:0000256" key="10">
    <source>
        <dbReference type="ARBA" id="ARBA00022801"/>
    </source>
</evidence>
<keyword evidence="4" id="KW-1201">Platelet aggregation inhibiting toxin</keyword>
<dbReference type="GO" id="GO:0005886">
    <property type="term" value="C:plasma membrane"/>
    <property type="evidence" value="ECO:0007669"/>
    <property type="project" value="TreeGrafter"/>
</dbReference>
<accession>A0A443S969</accession>
<dbReference type="InterPro" id="IPR036907">
    <property type="entry name" value="5'-Nucleotdase_C_sf"/>
</dbReference>
<evidence type="ECO:0000256" key="2">
    <source>
        <dbReference type="ARBA" id="ARBA00004613"/>
    </source>
</evidence>
<dbReference type="InterPro" id="IPR029052">
    <property type="entry name" value="Metallo-depent_PP-like"/>
</dbReference>
<dbReference type="PANTHER" id="PTHR11575">
    <property type="entry name" value="5'-NUCLEOTIDASE-RELATED"/>
    <property type="match status" value="1"/>
</dbReference>
<name>A0A443S969_9ACAR</name>
<dbReference type="InterPro" id="IPR006179">
    <property type="entry name" value="5_nucleotidase/apyrase"/>
</dbReference>
<dbReference type="AlphaFoldDB" id="A0A443S969"/>
<dbReference type="Gene3D" id="3.90.780.10">
    <property type="entry name" value="5'-Nucleotidase, C-terminal domain"/>
    <property type="match status" value="1"/>
</dbReference>
<dbReference type="CDD" id="cd07409">
    <property type="entry name" value="MPP_CD73_N"/>
    <property type="match status" value="1"/>
</dbReference>
<keyword evidence="16" id="KW-1185">Reference proteome</keyword>
<evidence type="ECO:0000313" key="16">
    <source>
        <dbReference type="Proteomes" id="UP000288716"/>
    </source>
</evidence>
<keyword evidence="10 12" id="KW-0378">Hydrolase</keyword>
<comment type="caution">
    <text evidence="15">The sequence shown here is derived from an EMBL/GenBank/DDBJ whole genome shotgun (WGS) entry which is preliminary data.</text>
</comment>
<evidence type="ECO:0000256" key="9">
    <source>
        <dbReference type="ARBA" id="ARBA00022741"/>
    </source>
</evidence>
<gene>
    <name evidence="15" type="ORF">B4U80_02021</name>
</gene>
<dbReference type="GO" id="GO:0090729">
    <property type="term" value="F:toxin activity"/>
    <property type="evidence" value="ECO:0007669"/>
    <property type="project" value="UniProtKB-KW"/>
</dbReference>
<comment type="similarity">
    <text evidence="3 12">Belongs to the 5'-nucleotidase family.</text>
</comment>
<evidence type="ECO:0000256" key="8">
    <source>
        <dbReference type="ARBA" id="ARBA00022729"/>
    </source>
</evidence>
<dbReference type="Proteomes" id="UP000288716">
    <property type="component" value="Unassembled WGS sequence"/>
</dbReference>
<dbReference type="GO" id="GO:0006196">
    <property type="term" value="P:AMP catabolic process"/>
    <property type="evidence" value="ECO:0007669"/>
    <property type="project" value="TreeGrafter"/>
</dbReference>
<dbReference type="PANTHER" id="PTHR11575:SF24">
    <property type="entry name" value="5'-NUCLEOTIDASE"/>
    <property type="match status" value="1"/>
</dbReference>
<dbReference type="InterPro" id="IPR004843">
    <property type="entry name" value="Calcineurin-like_PHP"/>
</dbReference>
<evidence type="ECO:0000313" key="15">
    <source>
        <dbReference type="EMBL" id="RWS24108.1"/>
    </source>
</evidence>
<keyword evidence="7" id="KW-0479">Metal-binding</keyword>
<evidence type="ECO:0000256" key="4">
    <source>
        <dbReference type="ARBA" id="ARBA00022442"/>
    </source>
</evidence>
<protein>
    <submittedName>
        <fullName evidence="15">Uncharacterized protein</fullName>
    </submittedName>
</protein>
<dbReference type="InterPro" id="IPR008334">
    <property type="entry name" value="5'-Nucleotdase_C"/>
</dbReference>
<evidence type="ECO:0000256" key="6">
    <source>
        <dbReference type="ARBA" id="ARBA00022656"/>
    </source>
</evidence>
<organism evidence="15 16">
    <name type="scientific">Leptotrombidium deliense</name>
    <dbReference type="NCBI Taxonomy" id="299467"/>
    <lineage>
        <taxon>Eukaryota</taxon>
        <taxon>Metazoa</taxon>
        <taxon>Ecdysozoa</taxon>
        <taxon>Arthropoda</taxon>
        <taxon>Chelicerata</taxon>
        <taxon>Arachnida</taxon>
        <taxon>Acari</taxon>
        <taxon>Acariformes</taxon>
        <taxon>Trombidiformes</taxon>
        <taxon>Prostigmata</taxon>
        <taxon>Anystina</taxon>
        <taxon>Parasitengona</taxon>
        <taxon>Trombiculoidea</taxon>
        <taxon>Trombiculidae</taxon>
        <taxon>Leptotrombidium</taxon>
    </lineage>
</organism>
<dbReference type="OrthoDB" id="7722975at2759"/>
<dbReference type="Pfam" id="PF02872">
    <property type="entry name" value="5_nucleotid_C"/>
    <property type="match status" value="1"/>
</dbReference>
<dbReference type="PRINTS" id="PR01607">
    <property type="entry name" value="APYRASEFAMLY"/>
</dbReference>
<dbReference type="GO" id="GO:0008253">
    <property type="term" value="F:5'-nucleotidase activity"/>
    <property type="evidence" value="ECO:0007669"/>
    <property type="project" value="UniProtKB-EC"/>
</dbReference>
<keyword evidence="9 12" id="KW-0547">Nucleotide-binding</keyword>
<dbReference type="VEuPathDB" id="VectorBase:LDEU007931"/>
<evidence type="ECO:0000256" key="3">
    <source>
        <dbReference type="ARBA" id="ARBA00006654"/>
    </source>
</evidence>
<evidence type="ECO:0000259" key="13">
    <source>
        <dbReference type="Pfam" id="PF00149"/>
    </source>
</evidence>
<dbReference type="FunFam" id="3.90.780.10:FF:000004">
    <property type="entry name" value="UDP-sugar hydrolase, putative"/>
    <property type="match status" value="1"/>
</dbReference>
<feature type="domain" description="5'-Nucleotidase C-terminal" evidence="14">
    <location>
        <begin position="335"/>
        <end position="514"/>
    </location>
</feature>
<evidence type="ECO:0000256" key="11">
    <source>
        <dbReference type="ARBA" id="ARBA00023240"/>
    </source>
</evidence>
<keyword evidence="5" id="KW-0964">Secreted</keyword>
<evidence type="ECO:0000259" key="14">
    <source>
        <dbReference type="Pfam" id="PF02872"/>
    </source>
</evidence>
<evidence type="ECO:0000256" key="7">
    <source>
        <dbReference type="ARBA" id="ARBA00022723"/>
    </source>
</evidence>
<dbReference type="GO" id="GO:0046872">
    <property type="term" value="F:metal ion binding"/>
    <property type="evidence" value="ECO:0007669"/>
    <property type="project" value="UniProtKB-KW"/>
</dbReference>
<keyword evidence="11" id="KW-1199">Hemostasis impairing toxin</keyword>
<dbReference type="SUPFAM" id="SSF55816">
    <property type="entry name" value="5'-nucleotidase (syn. UDP-sugar hydrolase), C-terminal domain"/>
    <property type="match status" value="1"/>
</dbReference>
<evidence type="ECO:0000256" key="5">
    <source>
        <dbReference type="ARBA" id="ARBA00022525"/>
    </source>
</evidence>
<dbReference type="GO" id="GO:0005576">
    <property type="term" value="C:extracellular region"/>
    <property type="evidence" value="ECO:0007669"/>
    <property type="project" value="UniProtKB-SubCell"/>
</dbReference>
<dbReference type="SUPFAM" id="SSF56300">
    <property type="entry name" value="Metallo-dependent phosphatases"/>
    <property type="match status" value="1"/>
</dbReference>
<sequence>MVFMIIISVFILQLCILRVFSFNLTILHNNDIHSRMVPTNKHGEDCLDEYDKNCFGGIARLVYKTKLLRKQIPNLLYLNAGDTFVGTVWYTLFKWKILAEVVKRMRFNAMSFGNHEFDDGVEGLAPYVKEVAKFVPTLACNLDVSKEPRLRDLVHKSFIFNIEGRKVAVIGYVTPETAEISAPGPTLKFNDEIECIKNEVKRLKHHGINIFIALGHSGFEFDKKIAQQVPDIDIVVGGHTNTFLWNGKPPSNEVPIDKYPVVIHHRDGRITLVVQAFAFTKYLGFLNVSFDQRGNIIKYGGQPILLDYKVPGDIMIKKFLATKENILKQKFDKPIGTTNVLLNGECRPHECNLGNFITDVMIYSVAKETRMNTKNGFCKYPAAFMNGGGIRASIDNKKKNGKITLRDVFRVLPWKNEILALHIPGYILKRVFEHSVSKLHPNITDLYGAFLQVSGFKVKYDLSKPVGQMVRQLQIRYGKGCFGQHYESINNHKYYNVLTTDYMAKGGDVYSMLRKVKHINFNMVLLDKVIEFIKQHSPIKSQLENRSQFIGDQREMILKG</sequence>
<dbReference type="GO" id="GO:0000166">
    <property type="term" value="F:nucleotide binding"/>
    <property type="evidence" value="ECO:0007669"/>
    <property type="project" value="UniProtKB-KW"/>
</dbReference>